<keyword evidence="2" id="KW-1003">Cell membrane</keyword>
<dbReference type="PANTHER" id="PTHR30572">
    <property type="entry name" value="MEMBRANE COMPONENT OF TRANSPORTER-RELATED"/>
    <property type="match status" value="1"/>
</dbReference>
<keyword evidence="9" id="KW-0067">ATP-binding</keyword>
<evidence type="ECO:0000259" key="7">
    <source>
        <dbReference type="Pfam" id="PF02687"/>
    </source>
</evidence>
<dbReference type="PANTHER" id="PTHR30572:SF18">
    <property type="entry name" value="ABC-TYPE MACROLIDE FAMILY EXPORT SYSTEM PERMEASE COMPONENT 2"/>
    <property type="match status" value="1"/>
</dbReference>
<dbReference type="RefSeq" id="WP_045829242.1">
    <property type="nucleotide sequence ID" value="NZ_JZRB01000017.1"/>
</dbReference>
<sequence length="439" mass="47977">MFGYYVELAVRSLKRNPVLTALMVLAIAVGIGTSMTTLTVMHLLSGDPLPGKSDRLFYVQVTPYPSDKVPAHANAVMDYRSAMDLWGAKRADRQALLVGSSIRLHVPGSTAPPLLLEMLSTHADFFSMFDVPFQYGSAWTPDDDERHARVAVITADLNNKLFRGENSVGKTLRLRDSDVRIVGVLKPWRPSPLFYNVTGGWMAAGDTADFYGKSEDVMTPFQAGLEINDGNFSQFTCWHLPPNPGHLQDSPCIWVKLWVQVDDSAKVAAYRRFVADYSAQQKAQGRFRQDVSAVSSLMDWLTINQVVPGDVRLQVWLAFAFLAICLCNTVGLLLAKFLRRGGDFSVRRALGATRGAVVTQCLVESGVIGLAGGFVGLLFTLAGLWLVRRQPVPYADLAHLDIPMFLVTLLLAVATSLLAGAVPALRAGRVAPGLQLKTL</sequence>
<evidence type="ECO:0000256" key="6">
    <source>
        <dbReference type="SAM" id="Phobius"/>
    </source>
</evidence>
<evidence type="ECO:0000313" key="10">
    <source>
        <dbReference type="Proteomes" id="UP000033651"/>
    </source>
</evidence>
<dbReference type="InterPro" id="IPR003838">
    <property type="entry name" value="ABC3_permease_C"/>
</dbReference>
<evidence type="ECO:0000256" key="1">
    <source>
        <dbReference type="ARBA" id="ARBA00004651"/>
    </source>
</evidence>
<feature type="domain" description="MacB-like periplasmic core" evidence="8">
    <location>
        <begin position="20"/>
        <end position="268"/>
    </location>
</feature>
<feature type="transmembrane region" description="Helical" evidence="6">
    <location>
        <begin position="315"/>
        <end position="335"/>
    </location>
</feature>
<feature type="transmembrane region" description="Helical" evidence="6">
    <location>
        <begin position="356"/>
        <end position="382"/>
    </location>
</feature>
<name>A0A0F3KVG2_9GAMM</name>
<gene>
    <name evidence="9" type="ORF">VI08_08985</name>
</gene>
<dbReference type="Pfam" id="PF02687">
    <property type="entry name" value="FtsX"/>
    <property type="match status" value="1"/>
</dbReference>
<dbReference type="PATRIC" id="fig|345309.4.peg.1015"/>
<evidence type="ECO:0000256" key="5">
    <source>
        <dbReference type="ARBA" id="ARBA00023136"/>
    </source>
</evidence>
<evidence type="ECO:0000256" key="3">
    <source>
        <dbReference type="ARBA" id="ARBA00022692"/>
    </source>
</evidence>
<comment type="caution">
    <text evidence="9">The sequence shown here is derived from an EMBL/GenBank/DDBJ whole genome shotgun (WGS) entry which is preliminary data.</text>
</comment>
<evidence type="ECO:0000256" key="2">
    <source>
        <dbReference type="ARBA" id="ARBA00022475"/>
    </source>
</evidence>
<keyword evidence="4 6" id="KW-1133">Transmembrane helix</keyword>
<dbReference type="Pfam" id="PF12704">
    <property type="entry name" value="MacB_PCD"/>
    <property type="match status" value="1"/>
</dbReference>
<evidence type="ECO:0000313" key="9">
    <source>
        <dbReference type="EMBL" id="KJV35203.1"/>
    </source>
</evidence>
<comment type="subcellular location">
    <subcellularLocation>
        <location evidence="1">Cell membrane</location>
        <topology evidence="1">Multi-pass membrane protein</topology>
    </subcellularLocation>
</comment>
<keyword evidence="5 6" id="KW-0472">Membrane</keyword>
<feature type="transmembrane region" description="Helical" evidence="6">
    <location>
        <begin position="402"/>
        <end position="425"/>
    </location>
</feature>
<accession>A0A0F3KVG2</accession>
<organism evidence="9 10">
    <name type="scientific">Luteibacter yeojuensis</name>
    <dbReference type="NCBI Taxonomy" id="345309"/>
    <lineage>
        <taxon>Bacteria</taxon>
        <taxon>Pseudomonadati</taxon>
        <taxon>Pseudomonadota</taxon>
        <taxon>Gammaproteobacteria</taxon>
        <taxon>Lysobacterales</taxon>
        <taxon>Rhodanobacteraceae</taxon>
        <taxon>Luteibacter</taxon>
    </lineage>
</organism>
<dbReference type="InterPro" id="IPR050250">
    <property type="entry name" value="Macrolide_Exporter_MacB"/>
</dbReference>
<protein>
    <submittedName>
        <fullName evidence="9">ABC transporter ATP-binding protein</fullName>
    </submittedName>
</protein>
<dbReference type="InterPro" id="IPR025857">
    <property type="entry name" value="MacB_PCD"/>
</dbReference>
<feature type="domain" description="ABC3 transporter permease C-terminal" evidence="7">
    <location>
        <begin position="317"/>
        <end position="430"/>
    </location>
</feature>
<dbReference type="EMBL" id="JZRB01000017">
    <property type="protein sequence ID" value="KJV35203.1"/>
    <property type="molecule type" value="Genomic_DNA"/>
</dbReference>
<evidence type="ECO:0000259" key="8">
    <source>
        <dbReference type="Pfam" id="PF12704"/>
    </source>
</evidence>
<keyword evidence="10" id="KW-1185">Reference proteome</keyword>
<keyword evidence="3 6" id="KW-0812">Transmembrane</keyword>
<reference evidence="9 10" key="1">
    <citation type="submission" date="2015-03" db="EMBL/GenBank/DDBJ databases">
        <title>Draft genome sequence of Luteibacter yeojuensis strain SU11.</title>
        <authorList>
            <person name="Sulaiman J."/>
            <person name="Priya K."/>
            <person name="Chan K.-G."/>
        </authorList>
    </citation>
    <scope>NUCLEOTIDE SEQUENCE [LARGE SCALE GENOMIC DNA]</scope>
    <source>
        <strain evidence="9 10">SU11</strain>
    </source>
</reference>
<dbReference type="GO" id="GO:0005524">
    <property type="term" value="F:ATP binding"/>
    <property type="evidence" value="ECO:0007669"/>
    <property type="project" value="UniProtKB-KW"/>
</dbReference>
<feature type="transmembrane region" description="Helical" evidence="6">
    <location>
        <begin position="21"/>
        <end position="44"/>
    </location>
</feature>
<proteinExistence type="predicted"/>
<dbReference type="Proteomes" id="UP000033651">
    <property type="component" value="Unassembled WGS sequence"/>
</dbReference>
<keyword evidence="9" id="KW-0547">Nucleotide-binding</keyword>
<dbReference type="GO" id="GO:0005886">
    <property type="term" value="C:plasma membrane"/>
    <property type="evidence" value="ECO:0007669"/>
    <property type="project" value="UniProtKB-SubCell"/>
</dbReference>
<dbReference type="GO" id="GO:0022857">
    <property type="term" value="F:transmembrane transporter activity"/>
    <property type="evidence" value="ECO:0007669"/>
    <property type="project" value="TreeGrafter"/>
</dbReference>
<dbReference type="OrthoDB" id="8735006at2"/>
<evidence type="ECO:0000256" key="4">
    <source>
        <dbReference type="ARBA" id="ARBA00022989"/>
    </source>
</evidence>
<dbReference type="AlphaFoldDB" id="A0A0F3KVG2"/>